<evidence type="ECO:0000313" key="2">
    <source>
        <dbReference type="EMBL" id="ACV79276.1"/>
    </source>
</evidence>
<dbReference type="Proteomes" id="UP000002218">
    <property type="component" value="Chromosome"/>
</dbReference>
<proteinExistence type="predicted"/>
<dbReference type="AlphaFoldDB" id="C8XAM3"/>
<keyword evidence="1" id="KW-0472">Membrane</keyword>
<dbReference type="EMBL" id="CP001737">
    <property type="protein sequence ID" value="ACV79276.1"/>
    <property type="molecule type" value="Genomic_DNA"/>
</dbReference>
<reference evidence="2 3" key="2">
    <citation type="journal article" date="2010" name="Stand. Genomic Sci.">
        <title>Complete genome sequence of Nakamurella multipartita type strain (Y-104).</title>
        <authorList>
            <person name="Tice H."/>
            <person name="Mayilraj S."/>
            <person name="Sims D."/>
            <person name="Lapidus A."/>
            <person name="Nolan M."/>
            <person name="Lucas S."/>
            <person name="Glavina Del Rio T."/>
            <person name="Copeland A."/>
            <person name="Cheng J.F."/>
            <person name="Meincke L."/>
            <person name="Bruce D."/>
            <person name="Goodwin L."/>
            <person name="Pitluck S."/>
            <person name="Ivanova N."/>
            <person name="Mavromatis K."/>
            <person name="Ovchinnikova G."/>
            <person name="Pati A."/>
            <person name="Chen A."/>
            <person name="Palaniappan K."/>
            <person name="Land M."/>
            <person name="Hauser L."/>
            <person name="Chang Y.J."/>
            <person name="Jeffries C.D."/>
            <person name="Detter J.C."/>
            <person name="Brettin T."/>
            <person name="Rohde M."/>
            <person name="Goker M."/>
            <person name="Bristow J."/>
            <person name="Eisen J.A."/>
            <person name="Markowitz V."/>
            <person name="Hugenholtz P."/>
            <person name="Kyrpides N.C."/>
            <person name="Klenk H.P."/>
            <person name="Chen F."/>
        </authorList>
    </citation>
    <scope>NUCLEOTIDE SEQUENCE [LARGE SCALE GENOMIC DNA]</scope>
    <source>
        <strain evidence="3">ATCC 700099 / DSM 44233 / CIP 104796 / JCM 9543 / NBRC 105858 / Y-104</strain>
    </source>
</reference>
<sequence precursor="true">MVVAIVLVVLAILLGLGGLLFTALKWLLIIAAVLLVAGLVMGFISRGKARSLR</sequence>
<protein>
    <submittedName>
        <fullName evidence="2">Uncharacterized protein</fullName>
    </submittedName>
</protein>
<keyword evidence="1" id="KW-0812">Transmembrane</keyword>
<organism evidence="2 3">
    <name type="scientific">Nakamurella multipartita (strain ATCC 700099 / DSM 44233 / CIP 104796 / JCM 9543 / NBRC 105858 / Y-104)</name>
    <name type="common">Microsphaera multipartita</name>
    <dbReference type="NCBI Taxonomy" id="479431"/>
    <lineage>
        <taxon>Bacteria</taxon>
        <taxon>Bacillati</taxon>
        <taxon>Actinomycetota</taxon>
        <taxon>Actinomycetes</taxon>
        <taxon>Nakamurellales</taxon>
        <taxon>Nakamurellaceae</taxon>
        <taxon>Nakamurella</taxon>
    </lineage>
</organism>
<evidence type="ECO:0000313" key="3">
    <source>
        <dbReference type="Proteomes" id="UP000002218"/>
    </source>
</evidence>
<evidence type="ECO:0000256" key="1">
    <source>
        <dbReference type="SAM" id="Phobius"/>
    </source>
</evidence>
<dbReference type="STRING" id="479431.Namu_2938"/>
<dbReference type="KEGG" id="nml:Namu_2938"/>
<gene>
    <name evidence="2" type="ordered locus">Namu_2938</name>
</gene>
<dbReference type="InParanoid" id="C8XAM3"/>
<reference evidence="3" key="1">
    <citation type="submission" date="2009-09" db="EMBL/GenBank/DDBJ databases">
        <title>The complete genome of Nakamurella multipartita DSM 44233.</title>
        <authorList>
            <consortium name="US DOE Joint Genome Institute (JGI-PGF)"/>
            <person name="Lucas S."/>
            <person name="Copeland A."/>
            <person name="Lapidus A."/>
            <person name="Glavina del Rio T."/>
            <person name="Dalin E."/>
            <person name="Tice H."/>
            <person name="Bruce D."/>
            <person name="Goodwin L."/>
            <person name="Pitluck S."/>
            <person name="Kyrpides N."/>
            <person name="Mavromatis K."/>
            <person name="Ivanova N."/>
            <person name="Ovchinnikova G."/>
            <person name="Sims D."/>
            <person name="Meincke L."/>
            <person name="Brettin T."/>
            <person name="Detter J.C."/>
            <person name="Han C."/>
            <person name="Larimer F."/>
            <person name="Land M."/>
            <person name="Hauser L."/>
            <person name="Markowitz V."/>
            <person name="Cheng J.-F."/>
            <person name="Hugenholtz P."/>
            <person name="Woyke T."/>
            <person name="Wu D."/>
            <person name="Klenk H.-P."/>
            <person name="Eisen J.A."/>
        </authorList>
    </citation>
    <scope>NUCLEOTIDE SEQUENCE [LARGE SCALE GENOMIC DNA]</scope>
    <source>
        <strain evidence="3">ATCC 700099 / DSM 44233 / CIP 104796 / JCM 9543 / NBRC 105858 / Y-104</strain>
    </source>
</reference>
<dbReference type="RefSeq" id="WP_015748150.1">
    <property type="nucleotide sequence ID" value="NC_013235.1"/>
</dbReference>
<keyword evidence="1" id="KW-1133">Transmembrane helix</keyword>
<feature type="transmembrane region" description="Helical" evidence="1">
    <location>
        <begin position="27"/>
        <end position="44"/>
    </location>
</feature>
<keyword evidence="3" id="KW-1185">Reference proteome</keyword>
<name>C8XAM3_NAKMY</name>
<dbReference type="HOGENOM" id="CLU_3063781_0_0_11"/>
<accession>C8XAM3</accession>